<keyword evidence="7 9" id="KW-1133">Transmembrane helix</keyword>
<dbReference type="PANTHER" id="PTHR38779">
    <property type="entry name" value="TYPE II SECRETION SYSTEM PROTEIN I-RELATED"/>
    <property type="match status" value="1"/>
</dbReference>
<evidence type="ECO:0000313" key="12">
    <source>
        <dbReference type="Proteomes" id="UP001427805"/>
    </source>
</evidence>
<comment type="PTM">
    <text evidence="9">Cleaved by prepilin peptidase.</text>
</comment>
<evidence type="ECO:0000256" key="6">
    <source>
        <dbReference type="ARBA" id="ARBA00022692"/>
    </source>
</evidence>
<dbReference type="NCBIfam" id="TIGR01707">
    <property type="entry name" value="gspI"/>
    <property type="match status" value="1"/>
</dbReference>
<keyword evidence="6 9" id="KW-0812">Transmembrane</keyword>
<organism evidence="11 12">
    <name type="scientific">Sphingomonas rustica</name>
    <dbReference type="NCBI Taxonomy" id="3103142"/>
    <lineage>
        <taxon>Bacteria</taxon>
        <taxon>Pseudomonadati</taxon>
        <taxon>Pseudomonadota</taxon>
        <taxon>Alphaproteobacteria</taxon>
        <taxon>Sphingomonadales</taxon>
        <taxon>Sphingomonadaceae</taxon>
        <taxon>Sphingomonas</taxon>
    </lineage>
</organism>
<evidence type="ECO:0000256" key="3">
    <source>
        <dbReference type="ARBA" id="ARBA00022475"/>
    </source>
</evidence>
<keyword evidence="8 9" id="KW-0472">Membrane</keyword>
<dbReference type="RefSeq" id="WP_346248851.1">
    <property type="nucleotide sequence ID" value="NZ_JBDIZK010000017.1"/>
</dbReference>
<keyword evidence="5 9" id="KW-0997">Cell inner membrane</keyword>
<dbReference type="EMBL" id="JBDIZK010000017">
    <property type="protein sequence ID" value="MEN3749800.1"/>
    <property type="molecule type" value="Genomic_DNA"/>
</dbReference>
<dbReference type="InterPro" id="IPR003413">
    <property type="entry name" value="T2SS_GspI_C"/>
</dbReference>
<dbReference type="Pfam" id="PF07963">
    <property type="entry name" value="N_methyl"/>
    <property type="match status" value="1"/>
</dbReference>
<evidence type="ECO:0000313" key="11">
    <source>
        <dbReference type="EMBL" id="MEN3749800.1"/>
    </source>
</evidence>
<comment type="subcellular location">
    <subcellularLocation>
        <location evidence="1 9">Cell inner membrane</location>
        <topology evidence="1 9">Single-pass membrane protein</topology>
    </subcellularLocation>
</comment>
<dbReference type="Gene3D" id="3.30.1300.30">
    <property type="entry name" value="GSPII I/J protein-like"/>
    <property type="match status" value="1"/>
</dbReference>
<dbReference type="SUPFAM" id="SSF54523">
    <property type="entry name" value="Pili subunits"/>
    <property type="match status" value="2"/>
</dbReference>
<feature type="domain" description="Type II secretion system protein GspI C-terminal" evidence="10">
    <location>
        <begin position="40"/>
        <end position="114"/>
    </location>
</feature>
<dbReference type="InterPro" id="IPR010052">
    <property type="entry name" value="T2SS_protein-GspI"/>
</dbReference>
<dbReference type="Pfam" id="PF02501">
    <property type="entry name" value="T2SSI"/>
    <property type="match status" value="1"/>
</dbReference>
<evidence type="ECO:0000256" key="1">
    <source>
        <dbReference type="ARBA" id="ARBA00004377"/>
    </source>
</evidence>
<sequence>MNEDDGFSLIEAMVALAILAIASVGLMRAVESHIDSTRGLERRTIAMWVAENRLAEIELGMATGSEAQPVDMLGQQWRVDVQRTRTDDAEINKVRIRVFQGQDKAALATLDGFVDGRRG</sequence>
<keyword evidence="3" id="KW-1003">Cell membrane</keyword>
<comment type="similarity">
    <text evidence="2 9">Belongs to the GSP I family.</text>
</comment>
<gene>
    <name evidence="11" type="primary">gspI</name>
    <name evidence="11" type="ORF">TPR58_21695</name>
</gene>
<protein>
    <recommendedName>
        <fullName evidence="9">Type II secretion system protein I</fullName>
        <shortName evidence="9">T2SS minor pseudopilin I</shortName>
    </recommendedName>
</protein>
<accession>A0ABV0BI87</accession>
<proteinExistence type="inferred from homology"/>
<evidence type="ECO:0000256" key="2">
    <source>
        <dbReference type="ARBA" id="ARBA00008358"/>
    </source>
</evidence>
<evidence type="ECO:0000256" key="5">
    <source>
        <dbReference type="ARBA" id="ARBA00022519"/>
    </source>
</evidence>
<keyword evidence="4 9" id="KW-0488">Methylation</keyword>
<dbReference type="NCBIfam" id="TIGR02532">
    <property type="entry name" value="IV_pilin_GFxxxE"/>
    <property type="match status" value="1"/>
</dbReference>
<reference evidence="11 12" key="1">
    <citation type="submission" date="2024-05" db="EMBL/GenBank/DDBJ databases">
        <title>Sphingomonas sp. HF-S3 16S ribosomal RNA gene Genome sequencing and assembly.</title>
        <authorList>
            <person name="Lee H."/>
        </authorList>
    </citation>
    <scope>NUCLEOTIDE SEQUENCE [LARGE SCALE GENOMIC DNA]</scope>
    <source>
        <strain evidence="11 12">HF-S3</strain>
    </source>
</reference>
<comment type="subunit">
    <text evidence="9">Type II secretion is composed of four main components: the outer membrane complex, the inner membrane complex, the cytoplasmic secretion ATPase and the periplasm-spanning pseudopilus.</text>
</comment>
<comment type="function">
    <text evidence="9">Component of the type II secretion system required for the energy-dependent secretion of extracellular factors such as proteases and toxins from the periplasm.</text>
</comment>
<feature type="transmembrane region" description="Helical" evidence="9">
    <location>
        <begin position="6"/>
        <end position="30"/>
    </location>
</feature>
<evidence type="ECO:0000256" key="7">
    <source>
        <dbReference type="ARBA" id="ARBA00022989"/>
    </source>
</evidence>
<evidence type="ECO:0000259" key="10">
    <source>
        <dbReference type="Pfam" id="PF02501"/>
    </source>
</evidence>
<dbReference type="InterPro" id="IPR045584">
    <property type="entry name" value="Pilin-like"/>
</dbReference>
<comment type="caution">
    <text evidence="11">The sequence shown here is derived from an EMBL/GenBank/DDBJ whole genome shotgun (WGS) entry which is preliminary data.</text>
</comment>
<dbReference type="Proteomes" id="UP001427805">
    <property type="component" value="Unassembled WGS sequence"/>
</dbReference>
<dbReference type="InterPro" id="IPR012902">
    <property type="entry name" value="N_methyl_site"/>
</dbReference>
<evidence type="ECO:0000256" key="8">
    <source>
        <dbReference type="ARBA" id="ARBA00023136"/>
    </source>
</evidence>
<evidence type="ECO:0000256" key="4">
    <source>
        <dbReference type="ARBA" id="ARBA00022481"/>
    </source>
</evidence>
<dbReference type="PANTHER" id="PTHR38779:SF2">
    <property type="entry name" value="TYPE II SECRETION SYSTEM PROTEIN I-RELATED"/>
    <property type="match status" value="1"/>
</dbReference>
<name>A0ABV0BI87_9SPHN</name>
<keyword evidence="12" id="KW-1185">Reference proteome</keyword>
<evidence type="ECO:0000256" key="9">
    <source>
        <dbReference type="RuleBase" id="RU368030"/>
    </source>
</evidence>